<dbReference type="InterPro" id="IPR036388">
    <property type="entry name" value="WH-like_DNA-bd_sf"/>
</dbReference>
<dbReference type="Proteomes" id="UP000237433">
    <property type="component" value="Unassembled WGS sequence"/>
</dbReference>
<dbReference type="EMBL" id="LKFS01000083">
    <property type="protein sequence ID" value="RND80088.1"/>
    <property type="molecule type" value="Genomic_DNA"/>
</dbReference>
<evidence type="ECO:0000313" key="6">
    <source>
        <dbReference type="EMBL" id="POE42786.1"/>
    </source>
</evidence>
<dbReference type="PATRIC" id="fig|1597.19.peg.379"/>
<dbReference type="EMBL" id="LGIY01000014">
    <property type="protein sequence ID" value="POE42786.1"/>
    <property type="molecule type" value="Genomic_DNA"/>
</dbReference>
<gene>
    <name evidence="6" type="ORF">ACX51_09160</name>
    <name evidence="7" type="ORF">FAM18157_02353</name>
</gene>
<dbReference type="EMBL" id="LN846901">
    <property type="protein sequence ID" value="CRL17011.1"/>
    <property type="molecule type" value="Genomic_DNA"/>
</dbReference>
<dbReference type="GO" id="GO:0003677">
    <property type="term" value="F:DNA binding"/>
    <property type="evidence" value="ECO:0007669"/>
    <property type="project" value="UniProtKB-KW"/>
</dbReference>
<proteinExistence type="predicted"/>
<dbReference type="PANTHER" id="PTHR33204">
    <property type="entry name" value="TRANSCRIPTIONAL REGULATOR, MARR FAMILY"/>
    <property type="match status" value="1"/>
</dbReference>
<dbReference type="AlphaFoldDB" id="A0A0K1L365"/>
<reference evidence="7 9" key="3">
    <citation type="journal article" date="2018" name="Front. Microbiol.">
        <title>Conversion of Methionine to Cysteine in Lactobacillus paracasei Depends on the Highly Mobile cysK-ctl-cysE Gene Cluster.</title>
        <authorList>
            <person name="Wuthrich D."/>
            <person name="Irmler S."/>
            <person name="Berthoud H."/>
            <person name="Guggenbuhl B."/>
            <person name="Eugster E."/>
            <person name="Bruggmann R."/>
        </authorList>
    </citation>
    <scope>NUCLEOTIDE SEQUENCE [LARGE SCALE GENOMIC DNA]</scope>
    <source>
        <strain evidence="7 9">FAM18157</strain>
    </source>
</reference>
<name>A0A0K1L365_LACPA</name>
<reference evidence="5" key="1">
    <citation type="journal article" date="2015" name="Front. Microbiol.">
        <title>The vaginal isolate Lactobacillus paracasei LPC-S01 (DSM 26760) is suitable for oral administration.</title>
        <authorList>
            <person name="Balzaretti S."/>
            <person name="Taverniti V."/>
            <person name="Rondini G."/>
            <person name="Marcolegio G."/>
            <person name="Minuzzo M."/>
            <person name="Remagni M.C."/>
            <person name="Fiore W."/>
            <person name="Arioli S."/>
            <person name="Guglielmetti S."/>
        </authorList>
    </citation>
    <scope>NUCLEOTIDE SEQUENCE</scope>
    <source>
        <strain evidence="5">LPC-S01</strain>
    </source>
</reference>
<dbReference type="InterPro" id="IPR002577">
    <property type="entry name" value="HTH_HxlR"/>
</dbReference>
<evidence type="ECO:0000313" key="8">
    <source>
        <dbReference type="Proteomes" id="UP000237433"/>
    </source>
</evidence>
<evidence type="ECO:0000256" key="3">
    <source>
        <dbReference type="ARBA" id="ARBA00023163"/>
    </source>
</evidence>
<dbReference type="RefSeq" id="WP_016363094.1">
    <property type="nucleotide sequence ID" value="NZ_JAFEHM010000010.1"/>
</dbReference>
<keyword evidence="3" id="KW-0804">Transcription</keyword>
<evidence type="ECO:0000256" key="2">
    <source>
        <dbReference type="ARBA" id="ARBA00023125"/>
    </source>
</evidence>
<dbReference type="Pfam" id="PF01638">
    <property type="entry name" value="HxlR"/>
    <property type="match status" value="1"/>
</dbReference>
<organism evidence="5">
    <name type="scientific">Lacticaseibacillus paracasei</name>
    <name type="common">Lactobacillus paracasei</name>
    <dbReference type="NCBI Taxonomy" id="1597"/>
    <lineage>
        <taxon>Bacteria</taxon>
        <taxon>Bacillati</taxon>
        <taxon>Bacillota</taxon>
        <taxon>Bacilli</taxon>
        <taxon>Lactobacillales</taxon>
        <taxon>Lactobacillaceae</taxon>
        <taxon>Lacticaseibacillus</taxon>
    </lineage>
</organism>
<evidence type="ECO:0000313" key="7">
    <source>
        <dbReference type="EMBL" id="RND80088.1"/>
    </source>
</evidence>
<dbReference type="SUPFAM" id="SSF46785">
    <property type="entry name" value="Winged helix' DNA-binding domain"/>
    <property type="match status" value="1"/>
</dbReference>
<evidence type="ECO:0000313" key="9">
    <source>
        <dbReference type="Proteomes" id="UP000284716"/>
    </source>
</evidence>
<evidence type="ECO:0000259" key="4">
    <source>
        <dbReference type="PROSITE" id="PS51118"/>
    </source>
</evidence>
<sequence length="107" mass="11972">MPSCSSTQNQPCPATRLLQKISGKWKGIILYRFIQQSNWHFGELNASVSPCPTRMLARQLAQLCADGFIQKHILTTQPLVTTYHLTAEGMALKPIILAIAQWEGYSI</sequence>
<feature type="domain" description="HTH hxlR-type" evidence="4">
    <location>
        <begin position="12"/>
        <end position="107"/>
    </location>
</feature>
<protein>
    <submittedName>
        <fullName evidence="5 6">Transcriptional regulator</fullName>
    </submittedName>
    <submittedName>
        <fullName evidence="7">Putative HTH-type transcriptional regulator YybR</fullName>
    </submittedName>
</protein>
<reference evidence="6 8" key="2">
    <citation type="journal article" date="2015" name="J. Am. Soc. Brew. Chem.">
        <title>Dissolved carbon dioxide selects for lactic acid bacteria able to grow in and spoil packaged beer.</title>
        <authorList>
            <person name="Bergsveinson J."/>
            <person name="Redekop A."/>
            <person name="Zoerb S."/>
            <person name="Ziola B."/>
        </authorList>
    </citation>
    <scope>NUCLEOTIDE SEQUENCE [LARGE SCALE GENOMIC DNA]</scope>
    <source>
        <strain evidence="6 8">CCC B1205</strain>
    </source>
</reference>
<dbReference type="Gene3D" id="1.10.10.10">
    <property type="entry name" value="Winged helix-like DNA-binding domain superfamily/Winged helix DNA-binding domain"/>
    <property type="match status" value="1"/>
</dbReference>
<keyword evidence="2" id="KW-0238">DNA-binding</keyword>
<keyword evidence="1" id="KW-0805">Transcription regulation</keyword>
<dbReference type="PROSITE" id="PS51118">
    <property type="entry name" value="HTH_HXLR"/>
    <property type="match status" value="1"/>
</dbReference>
<dbReference type="Proteomes" id="UP000284716">
    <property type="component" value="Unassembled WGS sequence"/>
</dbReference>
<evidence type="ECO:0000313" key="5">
    <source>
        <dbReference type="EMBL" id="CRL17011.1"/>
    </source>
</evidence>
<accession>A0A0K1L365</accession>
<evidence type="ECO:0000256" key="1">
    <source>
        <dbReference type="ARBA" id="ARBA00023015"/>
    </source>
</evidence>
<dbReference type="InterPro" id="IPR036390">
    <property type="entry name" value="WH_DNA-bd_sf"/>
</dbReference>